<dbReference type="EMBL" id="CP001108">
    <property type="protein sequence ID" value="ACF46248.1"/>
    <property type="molecule type" value="Genomic_DNA"/>
</dbReference>
<evidence type="ECO:0000256" key="1">
    <source>
        <dbReference type="SAM" id="MobiDB-lite"/>
    </source>
</evidence>
<evidence type="ECO:0000313" key="2">
    <source>
        <dbReference type="EMBL" id="ACF46248.1"/>
    </source>
</evidence>
<name>B4S861_PROA2</name>
<dbReference type="HOGENOM" id="CLU_2274876_0_0_10"/>
<accession>B4S861</accession>
<organism evidence="2 3">
    <name type="scientific">Prosthecochloris aestuarii (strain DSM 271 / SK 413)</name>
    <dbReference type="NCBI Taxonomy" id="290512"/>
    <lineage>
        <taxon>Bacteria</taxon>
        <taxon>Pseudomonadati</taxon>
        <taxon>Chlorobiota</taxon>
        <taxon>Chlorobiia</taxon>
        <taxon>Chlorobiales</taxon>
        <taxon>Chlorobiaceae</taxon>
        <taxon>Prosthecochloris</taxon>
    </lineage>
</organism>
<protein>
    <submittedName>
        <fullName evidence="2">Uncharacterized protein</fullName>
    </submittedName>
</protein>
<evidence type="ECO:0000313" key="3">
    <source>
        <dbReference type="Proteomes" id="UP000002725"/>
    </source>
</evidence>
<keyword evidence="3" id="KW-1185">Reference proteome</keyword>
<sequence>MFTIAEQIAYFIRKQKKTAQGKHFWRAVYLRGTSMNCCERAEDKADGAQKPESRQVGMRISSTDQRPIRVAQQINRGALRSSSRTPTWCKMIVRSDPTGFPL</sequence>
<gene>
    <name evidence="2" type="ordered locus">Paes_1220</name>
</gene>
<feature type="compositionally biased region" description="Basic and acidic residues" evidence="1">
    <location>
        <begin position="42"/>
        <end position="53"/>
    </location>
</feature>
<dbReference type="KEGG" id="paa:Paes_1220"/>
<reference evidence="2" key="1">
    <citation type="submission" date="2008-06" db="EMBL/GenBank/DDBJ databases">
        <title>Complete sequence of chromosome of Prosthecochloris aestuarii DSM 271.</title>
        <authorList>
            <consortium name="US DOE Joint Genome Institute"/>
            <person name="Lucas S."/>
            <person name="Copeland A."/>
            <person name="Lapidus A."/>
            <person name="Glavina del Rio T."/>
            <person name="Dalin E."/>
            <person name="Tice H."/>
            <person name="Bruce D."/>
            <person name="Goodwin L."/>
            <person name="Pitluck S."/>
            <person name="Schmutz J."/>
            <person name="Larimer F."/>
            <person name="Land M."/>
            <person name="Hauser L."/>
            <person name="Kyrpides N."/>
            <person name="Anderson I."/>
            <person name="Liu Z."/>
            <person name="Li T."/>
            <person name="Zhao F."/>
            <person name="Overmann J."/>
            <person name="Bryant D.A."/>
            <person name="Richardson P."/>
        </authorList>
    </citation>
    <scope>NUCLEOTIDE SEQUENCE [LARGE SCALE GENOMIC DNA]</scope>
    <source>
        <strain evidence="2">DSM 271</strain>
    </source>
</reference>
<dbReference type="Proteomes" id="UP000002725">
    <property type="component" value="Chromosome"/>
</dbReference>
<dbReference type="AlphaFoldDB" id="B4S861"/>
<feature type="region of interest" description="Disordered" evidence="1">
    <location>
        <begin position="42"/>
        <end position="65"/>
    </location>
</feature>
<proteinExistence type="predicted"/>